<evidence type="ECO:0000313" key="1">
    <source>
        <dbReference type="EMBL" id="GGE16208.1"/>
    </source>
</evidence>
<reference evidence="1" key="2">
    <citation type="submission" date="2020-09" db="EMBL/GenBank/DDBJ databases">
        <authorList>
            <person name="Sun Q."/>
            <person name="Zhou Y."/>
        </authorList>
    </citation>
    <scope>NUCLEOTIDE SEQUENCE</scope>
    <source>
        <strain evidence="1">CGMCC 1.15179</strain>
    </source>
</reference>
<accession>A0A8J2VGF2</accession>
<dbReference type="AlphaFoldDB" id="A0A8J2VGF2"/>
<evidence type="ECO:0000313" key="2">
    <source>
        <dbReference type="Proteomes" id="UP000625210"/>
    </source>
</evidence>
<sequence>MTNRLQQIKIQEAKKYIEKQTVVRPEIGLNLGSGLGVLADEKCSSMQLTFDSKFHHLPPYSSVVNARGAFLSISTF</sequence>
<keyword evidence="2" id="KW-1185">Reference proteome</keyword>
<dbReference type="EMBL" id="BMHQ01000005">
    <property type="protein sequence ID" value="GGE16208.1"/>
    <property type="molecule type" value="Genomic_DNA"/>
</dbReference>
<protein>
    <submittedName>
        <fullName evidence="1">Uncharacterized protein</fullName>
    </submittedName>
</protein>
<comment type="caution">
    <text evidence="1">The sequence shown here is derived from an EMBL/GenBank/DDBJ whole genome shotgun (WGS) entry which is preliminary data.</text>
</comment>
<organism evidence="1 2">
    <name type="scientific">Marinithermofilum abyssi</name>
    <dbReference type="NCBI Taxonomy" id="1571185"/>
    <lineage>
        <taxon>Bacteria</taxon>
        <taxon>Bacillati</taxon>
        <taxon>Bacillota</taxon>
        <taxon>Bacilli</taxon>
        <taxon>Bacillales</taxon>
        <taxon>Thermoactinomycetaceae</taxon>
        <taxon>Marinithermofilum</taxon>
    </lineage>
</organism>
<dbReference type="RefSeq" id="WP_229751895.1">
    <property type="nucleotide sequence ID" value="NZ_BMHQ01000005.1"/>
</dbReference>
<reference evidence="1" key="1">
    <citation type="journal article" date="2014" name="Int. J. Syst. Evol. Microbiol.">
        <title>Complete genome sequence of Corynebacterium casei LMG S-19264T (=DSM 44701T), isolated from a smear-ripened cheese.</title>
        <authorList>
            <consortium name="US DOE Joint Genome Institute (JGI-PGF)"/>
            <person name="Walter F."/>
            <person name="Albersmeier A."/>
            <person name="Kalinowski J."/>
            <person name="Ruckert C."/>
        </authorList>
    </citation>
    <scope>NUCLEOTIDE SEQUENCE</scope>
    <source>
        <strain evidence="1">CGMCC 1.15179</strain>
    </source>
</reference>
<gene>
    <name evidence="1" type="ORF">GCM10011571_17340</name>
</gene>
<proteinExistence type="predicted"/>
<name>A0A8J2VGF2_9BACL</name>
<dbReference type="Proteomes" id="UP000625210">
    <property type="component" value="Unassembled WGS sequence"/>
</dbReference>